<proteinExistence type="predicted"/>
<gene>
    <name evidence="1" type="ORF">KS407_08740</name>
</gene>
<comment type="caution">
    <text evidence="1">The sequence shown here is derived from an EMBL/GenBank/DDBJ whole genome shotgun (WGS) entry which is preliminary data.</text>
</comment>
<accession>A0ABS6JWN2</accession>
<organism evidence="1 2">
    <name type="scientific">Evansella alkalicola</name>
    <dbReference type="NCBI Taxonomy" id="745819"/>
    <lineage>
        <taxon>Bacteria</taxon>
        <taxon>Bacillati</taxon>
        <taxon>Bacillota</taxon>
        <taxon>Bacilli</taxon>
        <taxon>Bacillales</taxon>
        <taxon>Bacillaceae</taxon>
        <taxon>Evansella</taxon>
    </lineage>
</organism>
<evidence type="ECO:0000313" key="2">
    <source>
        <dbReference type="Proteomes" id="UP000790580"/>
    </source>
</evidence>
<keyword evidence="2" id="KW-1185">Reference proteome</keyword>
<name>A0ABS6JWN2_9BACI</name>
<dbReference type="Proteomes" id="UP000790580">
    <property type="component" value="Unassembled WGS sequence"/>
</dbReference>
<dbReference type="RefSeq" id="WP_088076604.1">
    <property type="nucleotide sequence ID" value="NZ_JAHQCR010000036.1"/>
</dbReference>
<evidence type="ECO:0000313" key="1">
    <source>
        <dbReference type="EMBL" id="MBU9721530.1"/>
    </source>
</evidence>
<sequence>MKNNNKYPNGNRMIQSDSNANKVVAFPSDKIYHDILVSQEEILDFAYSNYSDELLLFIEEQLHTLSEDAYLNQITTFFSSIWAIFYMPIENKGQTIFDKFIIKKRNMIKRQIVLDNIMGWKGFFTPVFGVLKQINGNDLVVECLFSNKTYTIPADRGNLPILGDYLLFFSIQVLGKQDKFLSYIKISGKVKDSILQSIEESLLSIQVENGIEKLSPETYINNYFPQFLSTLIIEVTEKKLHLNVMDSNQK</sequence>
<protein>
    <submittedName>
        <fullName evidence="1">Uncharacterized protein</fullName>
    </submittedName>
</protein>
<reference evidence="1 2" key="1">
    <citation type="submission" date="2021-06" db="EMBL/GenBank/DDBJ databases">
        <title>Bacillus sp. RD4P76, an endophyte from a halophyte.</title>
        <authorList>
            <person name="Sun J.-Q."/>
        </authorList>
    </citation>
    <scope>NUCLEOTIDE SEQUENCE [LARGE SCALE GENOMIC DNA]</scope>
    <source>
        <strain evidence="1 2">JCM 17098</strain>
    </source>
</reference>
<dbReference type="EMBL" id="JAHQCR010000036">
    <property type="protein sequence ID" value="MBU9721530.1"/>
    <property type="molecule type" value="Genomic_DNA"/>
</dbReference>